<organism evidence="1 2">
    <name type="scientific">Polyporus arcularius HHB13444</name>
    <dbReference type="NCBI Taxonomy" id="1314778"/>
    <lineage>
        <taxon>Eukaryota</taxon>
        <taxon>Fungi</taxon>
        <taxon>Dikarya</taxon>
        <taxon>Basidiomycota</taxon>
        <taxon>Agaricomycotina</taxon>
        <taxon>Agaricomycetes</taxon>
        <taxon>Polyporales</taxon>
        <taxon>Polyporaceae</taxon>
        <taxon>Polyporus</taxon>
    </lineage>
</organism>
<reference evidence="1 2" key="1">
    <citation type="journal article" date="2019" name="Nat. Ecol. Evol.">
        <title>Megaphylogeny resolves global patterns of mushroom evolution.</title>
        <authorList>
            <person name="Varga T."/>
            <person name="Krizsan K."/>
            <person name="Foldi C."/>
            <person name="Dima B."/>
            <person name="Sanchez-Garcia M."/>
            <person name="Sanchez-Ramirez S."/>
            <person name="Szollosi G.J."/>
            <person name="Szarkandi J.G."/>
            <person name="Papp V."/>
            <person name="Albert L."/>
            <person name="Andreopoulos W."/>
            <person name="Angelini C."/>
            <person name="Antonin V."/>
            <person name="Barry K.W."/>
            <person name="Bougher N.L."/>
            <person name="Buchanan P."/>
            <person name="Buyck B."/>
            <person name="Bense V."/>
            <person name="Catcheside P."/>
            <person name="Chovatia M."/>
            <person name="Cooper J."/>
            <person name="Damon W."/>
            <person name="Desjardin D."/>
            <person name="Finy P."/>
            <person name="Geml J."/>
            <person name="Haridas S."/>
            <person name="Hughes K."/>
            <person name="Justo A."/>
            <person name="Karasinski D."/>
            <person name="Kautmanova I."/>
            <person name="Kiss B."/>
            <person name="Kocsube S."/>
            <person name="Kotiranta H."/>
            <person name="LaButti K.M."/>
            <person name="Lechner B.E."/>
            <person name="Liimatainen K."/>
            <person name="Lipzen A."/>
            <person name="Lukacs Z."/>
            <person name="Mihaltcheva S."/>
            <person name="Morgado L.N."/>
            <person name="Niskanen T."/>
            <person name="Noordeloos M.E."/>
            <person name="Ohm R.A."/>
            <person name="Ortiz-Santana B."/>
            <person name="Ovrebo C."/>
            <person name="Racz N."/>
            <person name="Riley R."/>
            <person name="Savchenko A."/>
            <person name="Shiryaev A."/>
            <person name="Soop K."/>
            <person name="Spirin V."/>
            <person name="Szebenyi C."/>
            <person name="Tomsovsky M."/>
            <person name="Tulloss R.E."/>
            <person name="Uehling J."/>
            <person name="Grigoriev I.V."/>
            <person name="Vagvolgyi C."/>
            <person name="Papp T."/>
            <person name="Martin F.M."/>
            <person name="Miettinen O."/>
            <person name="Hibbett D.S."/>
            <person name="Nagy L.G."/>
        </authorList>
    </citation>
    <scope>NUCLEOTIDE SEQUENCE [LARGE SCALE GENOMIC DNA]</scope>
    <source>
        <strain evidence="1 2">HHB13444</strain>
    </source>
</reference>
<name>A0A5C3PH78_9APHY</name>
<dbReference type="InParanoid" id="A0A5C3PH78"/>
<dbReference type="EMBL" id="ML211105">
    <property type="protein sequence ID" value="TFK88631.1"/>
    <property type="molecule type" value="Genomic_DNA"/>
</dbReference>
<proteinExistence type="predicted"/>
<evidence type="ECO:0000313" key="1">
    <source>
        <dbReference type="EMBL" id="TFK88631.1"/>
    </source>
</evidence>
<accession>A0A5C3PH78</accession>
<evidence type="ECO:0000313" key="2">
    <source>
        <dbReference type="Proteomes" id="UP000308197"/>
    </source>
</evidence>
<keyword evidence="2" id="KW-1185">Reference proteome</keyword>
<dbReference type="AlphaFoldDB" id="A0A5C3PH78"/>
<dbReference type="Proteomes" id="UP000308197">
    <property type="component" value="Unassembled WGS sequence"/>
</dbReference>
<gene>
    <name evidence="1" type="ORF">K466DRAFT_64648</name>
</gene>
<sequence length="195" mass="21538">MSTIKLLVVALQEREAPRRTRLTSVSQLRSHRRAASSLLFARPPSTIAFLSDVLALACRDKAGSRRTLRGRGRRSRASWGQACKVRDVIARAKLRLRARAPLQLAPLCPISESQGSSFARWVGVRHTLQPSCVVSVLEQLLWHVLQEGVRRMTFSVVISPCCTQRAGWLQPQSQCSSLPVLLSPAAGFNRDSAVC</sequence>
<protein>
    <submittedName>
        <fullName evidence="1">Uncharacterized protein</fullName>
    </submittedName>
</protein>